<keyword evidence="5" id="KW-1185">Reference proteome</keyword>
<dbReference type="Pfam" id="PF01740">
    <property type="entry name" value="STAS"/>
    <property type="match status" value="1"/>
</dbReference>
<dbReference type="NCBIfam" id="TIGR00377">
    <property type="entry name" value="ant_ant_sig"/>
    <property type="match status" value="1"/>
</dbReference>
<dbReference type="PANTHER" id="PTHR33495:SF14">
    <property type="entry name" value="ANTI-SIGMA FACTOR ANTAGONIST"/>
    <property type="match status" value="1"/>
</dbReference>
<dbReference type="Gene3D" id="3.30.750.24">
    <property type="entry name" value="STAS domain"/>
    <property type="match status" value="1"/>
</dbReference>
<dbReference type="GO" id="GO:0043856">
    <property type="term" value="F:anti-sigma factor antagonist activity"/>
    <property type="evidence" value="ECO:0007669"/>
    <property type="project" value="InterPro"/>
</dbReference>
<dbReference type="EMBL" id="BOOI01000057">
    <property type="protein sequence ID" value="GIH87261.1"/>
    <property type="molecule type" value="Genomic_DNA"/>
</dbReference>
<evidence type="ECO:0000259" key="3">
    <source>
        <dbReference type="PROSITE" id="PS50801"/>
    </source>
</evidence>
<accession>A0A8J3S788</accession>
<dbReference type="RefSeq" id="WP_068926270.1">
    <property type="nucleotide sequence ID" value="NZ_BMQP01000038.1"/>
</dbReference>
<dbReference type="OrthoDB" id="9794628at2"/>
<dbReference type="InterPro" id="IPR002645">
    <property type="entry name" value="STAS_dom"/>
</dbReference>
<dbReference type="Proteomes" id="UP000655044">
    <property type="component" value="Unassembled WGS sequence"/>
</dbReference>
<evidence type="ECO:0000256" key="1">
    <source>
        <dbReference type="ARBA" id="ARBA00009013"/>
    </source>
</evidence>
<organism evidence="4 5">
    <name type="scientific">Planobispora rosea</name>
    <dbReference type="NCBI Taxonomy" id="35762"/>
    <lineage>
        <taxon>Bacteria</taxon>
        <taxon>Bacillati</taxon>
        <taxon>Actinomycetota</taxon>
        <taxon>Actinomycetes</taxon>
        <taxon>Streptosporangiales</taxon>
        <taxon>Streptosporangiaceae</taxon>
        <taxon>Planobispora</taxon>
    </lineage>
</organism>
<dbReference type="InterPro" id="IPR003658">
    <property type="entry name" value="Anti-sigma_ant"/>
</dbReference>
<dbReference type="AlphaFoldDB" id="A0A8J3S788"/>
<dbReference type="SUPFAM" id="SSF52091">
    <property type="entry name" value="SpoIIaa-like"/>
    <property type="match status" value="1"/>
</dbReference>
<dbReference type="CDD" id="cd07043">
    <property type="entry name" value="STAS_anti-anti-sigma_factors"/>
    <property type="match status" value="1"/>
</dbReference>
<dbReference type="InterPro" id="IPR036513">
    <property type="entry name" value="STAS_dom_sf"/>
</dbReference>
<comment type="similarity">
    <text evidence="1 2">Belongs to the anti-sigma-factor antagonist family.</text>
</comment>
<evidence type="ECO:0000313" key="4">
    <source>
        <dbReference type="EMBL" id="GIH87261.1"/>
    </source>
</evidence>
<protein>
    <recommendedName>
        <fullName evidence="2">Anti-sigma factor antagonist</fullName>
    </recommendedName>
</protein>
<dbReference type="PROSITE" id="PS50801">
    <property type="entry name" value="STAS"/>
    <property type="match status" value="1"/>
</dbReference>
<feature type="domain" description="STAS" evidence="3">
    <location>
        <begin position="3"/>
        <end position="103"/>
    </location>
</feature>
<name>A0A8J3S788_PLARO</name>
<gene>
    <name evidence="4" type="ORF">Pro02_56690</name>
</gene>
<evidence type="ECO:0000256" key="2">
    <source>
        <dbReference type="RuleBase" id="RU003749"/>
    </source>
</evidence>
<proteinExistence type="inferred from homology"/>
<reference evidence="4" key="1">
    <citation type="submission" date="2021-01" db="EMBL/GenBank/DDBJ databases">
        <title>Whole genome shotgun sequence of Planobispora rosea NBRC 15558.</title>
        <authorList>
            <person name="Komaki H."/>
            <person name="Tamura T."/>
        </authorList>
    </citation>
    <scope>NUCLEOTIDE SEQUENCE</scope>
    <source>
        <strain evidence="4">NBRC 15558</strain>
    </source>
</reference>
<sequence>MAFTASFALNGGVADIELTGELDASTAYAFHDTIEQAAAGRVTSIVIQMRNLTYMSSAGLRSLMFAQQKLGEDVRITIAGAAESVARIIRLTGLDRNLVLVDG</sequence>
<dbReference type="PANTHER" id="PTHR33495">
    <property type="entry name" value="ANTI-SIGMA FACTOR ANTAGONIST TM_1081-RELATED-RELATED"/>
    <property type="match status" value="1"/>
</dbReference>
<evidence type="ECO:0000313" key="5">
    <source>
        <dbReference type="Proteomes" id="UP000655044"/>
    </source>
</evidence>
<comment type="caution">
    <text evidence="4">The sequence shown here is derived from an EMBL/GenBank/DDBJ whole genome shotgun (WGS) entry which is preliminary data.</text>
</comment>